<protein>
    <submittedName>
        <fullName evidence="1">Uncharacterized protein</fullName>
    </submittedName>
</protein>
<name>A0A6A5TEP5_9PLEO</name>
<dbReference type="AlphaFoldDB" id="A0A6A5TEP5"/>
<accession>A0A6A5TEP5</accession>
<dbReference type="OrthoDB" id="3029913at2759"/>
<dbReference type="Proteomes" id="UP000800035">
    <property type="component" value="Unassembled WGS sequence"/>
</dbReference>
<organism evidence="1 2">
    <name type="scientific">Byssothecium circinans</name>
    <dbReference type="NCBI Taxonomy" id="147558"/>
    <lineage>
        <taxon>Eukaryota</taxon>
        <taxon>Fungi</taxon>
        <taxon>Dikarya</taxon>
        <taxon>Ascomycota</taxon>
        <taxon>Pezizomycotina</taxon>
        <taxon>Dothideomycetes</taxon>
        <taxon>Pleosporomycetidae</taxon>
        <taxon>Pleosporales</taxon>
        <taxon>Massarineae</taxon>
        <taxon>Massarinaceae</taxon>
        <taxon>Byssothecium</taxon>
    </lineage>
</organism>
<evidence type="ECO:0000313" key="2">
    <source>
        <dbReference type="Proteomes" id="UP000800035"/>
    </source>
</evidence>
<gene>
    <name evidence="1" type="ORF">CC80DRAFT_577196</name>
</gene>
<keyword evidence="2" id="KW-1185">Reference proteome</keyword>
<dbReference type="EMBL" id="ML977025">
    <property type="protein sequence ID" value="KAF1950574.1"/>
    <property type="molecule type" value="Genomic_DNA"/>
</dbReference>
<reference evidence="1" key="1">
    <citation type="journal article" date="2020" name="Stud. Mycol.">
        <title>101 Dothideomycetes genomes: a test case for predicting lifestyles and emergence of pathogens.</title>
        <authorList>
            <person name="Haridas S."/>
            <person name="Albert R."/>
            <person name="Binder M."/>
            <person name="Bloem J."/>
            <person name="Labutti K."/>
            <person name="Salamov A."/>
            <person name="Andreopoulos B."/>
            <person name="Baker S."/>
            <person name="Barry K."/>
            <person name="Bills G."/>
            <person name="Bluhm B."/>
            <person name="Cannon C."/>
            <person name="Castanera R."/>
            <person name="Culley D."/>
            <person name="Daum C."/>
            <person name="Ezra D."/>
            <person name="Gonzalez J."/>
            <person name="Henrissat B."/>
            <person name="Kuo A."/>
            <person name="Liang C."/>
            <person name="Lipzen A."/>
            <person name="Lutzoni F."/>
            <person name="Magnuson J."/>
            <person name="Mondo S."/>
            <person name="Nolan M."/>
            <person name="Ohm R."/>
            <person name="Pangilinan J."/>
            <person name="Park H.-J."/>
            <person name="Ramirez L."/>
            <person name="Alfaro M."/>
            <person name="Sun H."/>
            <person name="Tritt A."/>
            <person name="Yoshinaga Y."/>
            <person name="Zwiers L.-H."/>
            <person name="Turgeon B."/>
            <person name="Goodwin S."/>
            <person name="Spatafora J."/>
            <person name="Crous P."/>
            <person name="Grigoriev I."/>
        </authorList>
    </citation>
    <scope>NUCLEOTIDE SEQUENCE</scope>
    <source>
        <strain evidence="1">CBS 675.92</strain>
    </source>
</reference>
<sequence length="1279" mass="141179">MARSLVQSKISQALSKVAGDAASENEGLKPGHMRLYSYYQPSLQAGVYGIETLQNITAIAGDDSNAQNQQVYNYTGLVKNPVDAKGLPVIKKQRFSVIAPQFTLDPKLINTYYPPAGHQDEGRVLPHIVFNNPHVPWFREAGLSPWMRTTVDLASDITEPAPVPAKGPKGRNLMPWLALLVFQPEELRVTADEAKLLHLDQMKSWVPTKTPVNNAFAMTVGQYLKDIQSRVYYEAGYQGAADADLDVLKKSPEVTSVIFPLKTQLEAIIHGKNKDFAPLKGQRLLSHVRHINTIGFPDAGVEEEGFFSVVISMMTGNQKEIAPSTHIVHLVSLEHLDATFTNTKSSYFLNSNSDRIGLVSLFAWTYTCIPDAINFEQTMITLADSAQPLRPPKQTLKALLDKSADKTTVDGAVSDALYQRLNSGYTLARWRTPTGEESVAFNRGPLVPMLPQEVPEATNLDKPARQWPSLSMTGKDYAVFDKSIGIMDVTYSSAWSLGKLMAISDSVFNAALMRFRSTVWADAASATRMSANDVQSSTSVLQNAHSVIKIGKAIAGADFSRPVSRINKPVTKTVLTSMDDPDLTTTFRDAIDKAVDHYASAGGAMYNGFDGAGGNSSDWEVILNWIHNVMYLAAIPAHVLFPEPSHLQSHNADDHPKDQPSFHPEALRYFYIDHAWIDAFIDGALSCANHLEPKFDYTRLRIKAVFNHYLGTPVGKTKITPPVPRYGFILRSAVVKSTPDLRLTVTCWKQQTDSQGNKTWIEDPDRDPLVQHTKMDEFTILSLVDCLPEEICVIKFAQPSHQQRFAIEGALTYDLETRLVKAFQTKLVFTRLYTDDNQAPSLTVHDPGDSAPIDADEALMWRELKPQYQVTDQTSFYDLETRCISPVKIAQAANDKLVAWGKDPIYKNNPPYNDTVPNSCELGLELNDHSFQLEIKGVAPKPSNPPFPSWTRKLWIGGLTHTPFIPSVSRVKVQALVKNVNINTGPKVIPKDDIKTAPHNPSTKVTLAPKTLLNTMRAVLTKTSPVADVRFLAPTTLADPFINSSNPAFELLVHPDYRPAPQRPNPDPNGHLINYVYSPLDYIPTKTQSVFDLIFAIRRRSNDKTDLKLQSLTIEVPVSITGTNPDQDDFREPLLVAGDYSGAGIRMCSNARFVPTVENGPASSIGSPSWDSLAVLIIRIAPVSSRADGTTMLLADGKTSEVSVRLAQLPLVQTIDTSSTALVAQGKDASGTPQNAQMPRGRCLIRMSEQYGDDRTDEWSWCVALKVDTGDKDPEGNVI</sequence>
<proteinExistence type="predicted"/>
<evidence type="ECO:0000313" key="1">
    <source>
        <dbReference type="EMBL" id="KAF1950574.1"/>
    </source>
</evidence>